<proteinExistence type="inferred from homology"/>
<keyword evidence="2" id="KW-0805">Transcription regulation</keyword>
<dbReference type="OrthoDB" id="9784272at2"/>
<dbReference type="InterPro" id="IPR013324">
    <property type="entry name" value="RNA_pol_sigma_r3/r4-like"/>
</dbReference>
<dbReference type="GO" id="GO:0003677">
    <property type="term" value="F:DNA binding"/>
    <property type="evidence" value="ECO:0007669"/>
    <property type="project" value="InterPro"/>
</dbReference>
<accession>A0A0G9GYN9</accession>
<evidence type="ECO:0000256" key="3">
    <source>
        <dbReference type="ARBA" id="ARBA00023082"/>
    </source>
</evidence>
<dbReference type="AlphaFoldDB" id="A0A0G9GYN9"/>
<keyword evidence="3" id="KW-0731">Sigma factor</keyword>
<evidence type="ECO:0000313" key="6">
    <source>
        <dbReference type="EMBL" id="KLD62069.1"/>
    </source>
</evidence>
<dbReference type="InterPro" id="IPR036388">
    <property type="entry name" value="WH-like_DNA-bd_sf"/>
</dbReference>
<protein>
    <recommendedName>
        <fullName evidence="5">RNA polymerase sigma factor 70 region 4 type 2 domain-containing protein</fullName>
    </recommendedName>
</protein>
<dbReference type="InterPro" id="IPR013325">
    <property type="entry name" value="RNA_pol_sigma_r2"/>
</dbReference>
<comment type="caution">
    <text evidence="6">The sequence shown here is derived from an EMBL/GenBank/DDBJ whole genome shotgun (WGS) entry which is preliminary data.</text>
</comment>
<dbReference type="Pfam" id="PF08281">
    <property type="entry name" value="Sigma70_r4_2"/>
    <property type="match status" value="1"/>
</dbReference>
<organism evidence="6 7">
    <name type="scientific">Dyella japonica DSM 16301</name>
    <dbReference type="NCBI Taxonomy" id="1440762"/>
    <lineage>
        <taxon>Bacteria</taxon>
        <taxon>Pseudomonadati</taxon>
        <taxon>Pseudomonadota</taxon>
        <taxon>Gammaproteobacteria</taxon>
        <taxon>Lysobacterales</taxon>
        <taxon>Rhodanobacteraceae</taxon>
        <taxon>Dyella</taxon>
    </lineage>
</organism>
<dbReference type="RefSeq" id="WP_046973240.1">
    <property type="nucleotide sequence ID" value="NZ_JPLA01000060.1"/>
</dbReference>
<keyword evidence="4" id="KW-0804">Transcription</keyword>
<dbReference type="CDD" id="cd06171">
    <property type="entry name" value="Sigma70_r4"/>
    <property type="match status" value="1"/>
</dbReference>
<dbReference type="Gene3D" id="1.10.1740.10">
    <property type="match status" value="1"/>
</dbReference>
<dbReference type="GO" id="GO:0006352">
    <property type="term" value="P:DNA-templated transcription initiation"/>
    <property type="evidence" value="ECO:0007669"/>
    <property type="project" value="InterPro"/>
</dbReference>
<dbReference type="PATRIC" id="fig|1440762.4.peg.3441"/>
<dbReference type="SUPFAM" id="SSF88659">
    <property type="entry name" value="Sigma3 and sigma4 domains of RNA polymerase sigma factors"/>
    <property type="match status" value="1"/>
</dbReference>
<dbReference type="STRING" id="1440762.Y882_17835"/>
<dbReference type="EMBL" id="JPLA01000060">
    <property type="protein sequence ID" value="KLD62069.1"/>
    <property type="molecule type" value="Genomic_DNA"/>
</dbReference>
<dbReference type="InterPro" id="IPR013249">
    <property type="entry name" value="RNA_pol_sigma70_r4_t2"/>
</dbReference>
<dbReference type="PANTHER" id="PTHR43133">
    <property type="entry name" value="RNA POLYMERASE ECF-TYPE SIGMA FACTO"/>
    <property type="match status" value="1"/>
</dbReference>
<gene>
    <name evidence="6" type="ORF">Y882_17835</name>
</gene>
<dbReference type="InterPro" id="IPR039425">
    <property type="entry name" value="RNA_pol_sigma-70-like"/>
</dbReference>
<comment type="similarity">
    <text evidence="1">Belongs to the sigma-70 factor family. ECF subfamily.</text>
</comment>
<dbReference type="Gene3D" id="1.10.10.10">
    <property type="entry name" value="Winged helix-like DNA-binding domain superfamily/Winged helix DNA-binding domain"/>
    <property type="match status" value="1"/>
</dbReference>
<feature type="domain" description="RNA polymerase sigma factor 70 region 4 type 2" evidence="5">
    <location>
        <begin position="126"/>
        <end position="178"/>
    </location>
</feature>
<dbReference type="PANTHER" id="PTHR43133:SF32">
    <property type="entry name" value="BLR3042 PROTEIN"/>
    <property type="match status" value="1"/>
</dbReference>
<dbReference type="Proteomes" id="UP000035481">
    <property type="component" value="Unassembled WGS sequence"/>
</dbReference>
<evidence type="ECO:0000259" key="5">
    <source>
        <dbReference type="Pfam" id="PF08281"/>
    </source>
</evidence>
<name>A0A0G9GYN9_9GAMM</name>
<evidence type="ECO:0000313" key="7">
    <source>
        <dbReference type="Proteomes" id="UP000035481"/>
    </source>
</evidence>
<reference evidence="6 7" key="1">
    <citation type="journal article" date="2015" name="Antonie Van Leeuwenhoek">
        <title>A phylogenomic and molecular marker based taxonomic framework for the order Xanthomonadales: proposal to transfer the families Algiphilaceae and Solimonadaceae to the order Nevskiales ord. nov. and to create a new family within the order Xanthomonadales, the family Rhodanobacteraceae fam. nov., containing the genus Rhodanobacter and its closest relatives.</title>
        <authorList>
            <person name="Naushad S."/>
            <person name="Adeolu M."/>
            <person name="Wong S."/>
            <person name="Sohail M."/>
            <person name="Schellhorn H.E."/>
            <person name="Gupta R.S."/>
        </authorList>
    </citation>
    <scope>NUCLEOTIDE SEQUENCE [LARGE SCALE GENOMIC DNA]</scope>
    <source>
        <strain evidence="6 7">DSM 16301</strain>
    </source>
</reference>
<evidence type="ECO:0000256" key="2">
    <source>
        <dbReference type="ARBA" id="ARBA00023015"/>
    </source>
</evidence>
<dbReference type="SUPFAM" id="SSF88946">
    <property type="entry name" value="Sigma2 domain of RNA polymerase sigma factors"/>
    <property type="match status" value="1"/>
</dbReference>
<sequence>MKTRSHREQDTEAMDRLLLKRIADGDRDALATLYYNYHERLCEFLYRLTRHAEIIDEVINECFWVVWQKASEFRQASPVSISILGIAYRAGLKALHRRGAELIDGDCFTQDLTPAPNAGKHCQLRDRITHGLARLTADQRLVFELVYGAGHSLDDIATITGIPLCTVKARLLQAKASLRHVLPFLAGD</sequence>
<evidence type="ECO:0000256" key="4">
    <source>
        <dbReference type="ARBA" id="ARBA00023163"/>
    </source>
</evidence>
<dbReference type="GO" id="GO:0016987">
    <property type="term" value="F:sigma factor activity"/>
    <property type="evidence" value="ECO:0007669"/>
    <property type="project" value="UniProtKB-KW"/>
</dbReference>
<evidence type="ECO:0000256" key="1">
    <source>
        <dbReference type="ARBA" id="ARBA00010641"/>
    </source>
</evidence>